<organism evidence="1 2">
    <name type="scientific">Portunus trituberculatus</name>
    <name type="common">Swimming crab</name>
    <name type="synonym">Neptunus trituberculatus</name>
    <dbReference type="NCBI Taxonomy" id="210409"/>
    <lineage>
        <taxon>Eukaryota</taxon>
        <taxon>Metazoa</taxon>
        <taxon>Ecdysozoa</taxon>
        <taxon>Arthropoda</taxon>
        <taxon>Crustacea</taxon>
        <taxon>Multicrustacea</taxon>
        <taxon>Malacostraca</taxon>
        <taxon>Eumalacostraca</taxon>
        <taxon>Eucarida</taxon>
        <taxon>Decapoda</taxon>
        <taxon>Pleocyemata</taxon>
        <taxon>Brachyura</taxon>
        <taxon>Eubrachyura</taxon>
        <taxon>Portunoidea</taxon>
        <taxon>Portunidae</taxon>
        <taxon>Portuninae</taxon>
        <taxon>Portunus</taxon>
    </lineage>
</organism>
<keyword evidence="2" id="KW-1185">Reference proteome</keyword>
<evidence type="ECO:0000313" key="2">
    <source>
        <dbReference type="Proteomes" id="UP000324222"/>
    </source>
</evidence>
<gene>
    <name evidence="1" type="ORF">E2C01_094169</name>
</gene>
<dbReference type="Proteomes" id="UP000324222">
    <property type="component" value="Unassembled WGS sequence"/>
</dbReference>
<protein>
    <submittedName>
        <fullName evidence="1">Uncharacterized protein</fullName>
    </submittedName>
</protein>
<comment type="caution">
    <text evidence="1">The sequence shown here is derived from an EMBL/GenBank/DDBJ whole genome shotgun (WGS) entry which is preliminary data.</text>
</comment>
<sequence length="76" mass="8141">MHHFIQCIPKYANSLSHIATSSSPRNNQAHDTQKGTAVVQWKHARFGGRGISKRMGSNPGYGPSAGRASLLAVTVP</sequence>
<proteinExistence type="predicted"/>
<accession>A0A5B7K035</accession>
<evidence type="ECO:0000313" key="1">
    <source>
        <dbReference type="EMBL" id="MPC98787.1"/>
    </source>
</evidence>
<dbReference type="EMBL" id="VSRR010115572">
    <property type="protein sequence ID" value="MPC98787.1"/>
    <property type="molecule type" value="Genomic_DNA"/>
</dbReference>
<reference evidence="1 2" key="1">
    <citation type="submission" date="2019-05" db="EMBL/GenBank/DDBJ databases">
        <title>Another draft genome of Portunus trituberculatus and its Hox gene families provides insights of decapod evolution.</title>
        <authorList>
            <person name="Jeong J.-H."/>
            <person name="Song I."/>
            <person name="Kim S."/>
            <person name="Choi T."/>
            <person name="Kim D."/>
            <person name="Ryu S."/>
            <person name="Kim W."/>
        </authorList>
    </citation>
    <scope>NUCLEOTIDE SEQUENCE [LARGE SCALE GENOMIC DNA]</scope>
    <source>
        <tissue evidence="1">Muscle</tissue>
    </source>
</reference>
<dbReference type="AlphaFoldDB" id="A0A5B7K035"/>
<name>A0A5B7K035_PORTR</name>